<evidence type="ECO:0000256" key="3">
    <source>
        <dbReference type="SAM" id="SignalP"/>
    </source>
</evidence>
<dbReference type="AlphaFoldDB" id="A0AAW8DFM7"/>
<sequence length="682" mass="68147">MTSRHDAGLQRGPRKRLAAVAAAATALTLAGLGVATAANAAPATSYDNPAPGGVLPSGDTNAASGLIFTDSAPDGSSVRNSPLGSLWIKDPKTGQSIRTVCNQYGTAFQPTAATVWSESTATDANAARMAYILNKYLGTGPANDAAVQDAEHLFYEGVNSQPLNTINASPSGAATHQLAQQMWAESAPYTGSYAAQPSVQSGPNGAGTGTVTNTQVTSATGTISVPITLTLSGGAVFDATGTPTYSGNAGDAPAFHLPSGVTPNPASVGVKETTSASLSQGLRVFTSPGVQTQLAAAAPAAVTGQSADAQITLGFQPTATSVAPVYLNVGDTFSDALTVSTANGGADWIPGTPVNFKAPVYGPFDTAQAAAAAQPAGAAVAATVTGTATAPGKLTLGTTTKVTAPGFYYPVAEAMRKDQPAQYQPVILGDWKAGFNDTGEQSIVRWSPKYTTQTSALSADGTVHDTVTVSDAAPGQSVSPVGKLFISYDTKACAMNSATGAPAPADAQLVGTGTGTGQGNGSVDLSAVQLSPAENNDVHTGMACVYWVDSSDQTDLNDAVKPSAALIASETVWLAPKPAVVPSTPAPSAQAPIPTQAPAPAVTPSTGAPAAQTTLDATPSVKADFGHIATAEDGSSSLLVWGLLAAAAAGLIGFGVFLVRRPKAAAEAGSIETMPADESTNE</sequence>
<dbReference type="Proteomes" id="UP001242995">
    <property type="component" value="Unassembled WGS sequence"/>
</dbReference>
<evidence type="ECO:0000313" key="6">
    <source>
        <dbReference type="Proteomes" id="UP001230951"/>
    </source>
</evidence>
<dbReference type="RefSeq" id="WP_306960560.1">
    <property type="nucleotide sequence ID" value="NZ_JAUSRG010000003.1"/>
</dbReference>
<feature type="signal peptide" evidence="3">
    <location>
        <begin position="1"/>
        <end position="40"/>
    </location>
</feature>
<feature type="region of interest" description="Disordered" evidence="1">
    <location>
        <begin position="584"/>
        <end position="611"/>
    </location>
</feature>
<keyword evidence="3" id="KW-0732">Signal</keyword>
<dbReference type="EMBL" id="JAUSRG010000003">
    <property type="protein sequence ID" value="MDP9904701.1"/>
    <property type="molecule type" value="Genomic_DNA"/>
</dbReference>
<evidence type="ECO:0000313" key="5">
    <source>
        <dbReference type="EMBL" id="MDQ0180870.1"/>
    </source>
</evidence>
<evidence type="ECO:0000256" key="2">
    <source>
        <dbReference type="SAM" id="Phobius"/>
    </source>
</evidence>
<reference evidence="4 6" key="1">
    <citation type="submission" date="2023-07" db="EMBL/GenBank/DDBJ databases">
        <title>Sorghum-associated microbial communities from plants grown in Nebraska, USA.</title>
        <authorList>
            <person name="Schachtman D."/>
        </authorList>
    </citation>
    <scope>NUCLEOTIDE SEQUENCE</scope>
    <source>
        <strain evidence="4">DS1006</strain>
        <strain evidence="5 6">DS1016</strain>
    </source>
</reference>
<dbReference type="EMBL" id="JAUSTF010000004">
    <property type="protein sequence ID" value="MDQ0180870.1"/>
    <property type="molecule type" value="Genomic_DNA"/>
</dbReference>
<protein>
    <submittedName>
        <fullName evidence="4">Uncharacterized protein</fullName>
    </submittedName>
</protein>
<keyword evidence="2" id="KW-0472">Membrane</keyword>
<keyword evidence="2" id="KW-0812">Transmembrane</keyword>
<name>A0AAW8DFM7_9MICC</name>
<organism evidence="4 7">
    <name type="scientific">Arthrobacter bambusae</name>
    <dbReference type="NCBI Taxonomy" id="1338426"/>
    <lineage>
        <taxon>Bacteria</taxon>
        <taxon>Bacillati</taxon>
        <taxon>Actinomycetota</taxon>
        <taxon>Actinomycetes</taxon>
        <taxon>Micrococcales</taxon>
        <taxon>Micrococcaceae</taxon>
        <taxon>Arthrobacter</taxon>
    </lineage>
</organism>
<proteinExistence type="predicted"/>
<feature type="transmembrane region" description="Helical" evidence="2">
    <location>
        <begin position="638"/>
        <end position="659"/>
    </location>
</feature>
<evidence type="ECO:0000256" key="1">
    <source>
        <dbReference type="SAM" id="MobiDB-lite"/>
    </source>
</evidence>
<keyword evidence="6" id="KW-1185">Reference proteome</keyword>
<evidence type="ECO:0000313" key="7">
    <source>
        <dbReference type="Proteomes" id="UP001242995"/>
    </source>
</evidence>
<feature type="compositionally biased region" description="Low complexity" evidence="1">
    <location>
        <begin position="584"/>
        <end position="605"/>
    </location>
</feature>
<evidence type="ECO:0000313" key="4">
    <source>
        <dbReference type="EMBL" id="MDP9904701.1"/>
    </source>
</evidence>
<feature type="chain" id="PRO_5043678684" evidence="3">
    <location>
        <begin position="41"/>
        <end position="682"/>
    </location>
</feature>
<gene>
    <name evidence="4" type="ORF">J2S90_001656</name>
    <name evidence="5" type="ORF">J2S93_002297</name>
</gene>
<keyword evidence="2" id="KW-1133">Transmembrane helix</keyword>
<dbReference type="Proteomes" id="UP001230951">
    <property type="component" value="Unassembled WGS sequence"/>
</dbReference>
<comment type="caution">
    <text evidence="4">The sequence shown here is derived from an EMBL/GenBank/DDBJ whole genome shotgun (WGS) entry which is preliminary data.</text>
</comment>
<accession>A0AAW8DFM7</accession>